<gene>
    <name evidence="2" type="ORF">Pcinc_040911</name>
</gene>
<reference evidence="2" key="1">
    <citation type="submission" date="2023-10" db="EMBL/GenBank/DDBJ databases">
        <title>Genome assemblies of two species of porcelain crab, Petrolisthes cinctipes and Petrolisthes manimaculis (Anomura: Porcellanidae).</title>
        <authorList>
            <person name="Angst P."/>
        </authorList>
    </citation>
    <scope>NUCLEOTIDE SEQUENCE</scope>
    <source>
        <strain evidence="2">PB745_01</strain>
        <tissue evidence="2">Gill</tissue>
    </source>
</reference>
<evidence type="ECO:0000313" key="3">
    <source>
        <dbReference type="Proteomes" id="UP001286313"/>
    </source>
</evidence>
<evidence type="ECO:0000256" key="1">
    <source>
        <dbReference type="SAM" id="MobiDB-lite"/>
    </source>
</evidence>
<dbReference type="AlphaFoldDB" id="A0AAE1EHJ4"/>
<dbReference type="EMBL" id="JAWQEG010007384">
    <property type="protein sequence ID" value="KAK3852509.1"/>
    <property type="molecule type" value="Genomic_DNA"/>
</dbReference>
<organism evidence="2 3">
    <name type="scientific">Petrolisthes cinctipes</name>
    <name type="common">Flat porcelain crab</name>
    <dbReference type="NCBI Taxonomy" id="88211"/>
    <lineage>
        <taxon>Eukaryota</taxon>
        <taxon>Metazoa</taxon>
        <taxon>Ecdysozoa</taxon>
        <taxon>Arthropoda</taxon>
        <taxon>Crustacea</taxon>
        <taxon>Multicrustacea</taxon>
        <taxon>Malacostraca</taxon>
        <taxon>Eumalacostraca</taxon>
        <taxon>Eucarida</taxon>
        <taxon>Decapoda</taxon>
        <taxon>Pleocyemata</taxon>
        <taxon>Anomura</taxon>
        <taxon>Galatheoidea</taxon>
        <taxon>Porcellanidae</taxon>
        <taxon>Petrolisthes</taxon>
    </lineage>
</organism>
<sequence>MEREASGEGNEGMFDGDKVEVSNMEILCKKSEEEGENMEREARGEGDEGSVDEEMVEIGDSRATQLWKTQGHGSATRSQQQSPR</sequence>
<feature type="compositionally biased region" description="Basic and acidic residues" evidence="1">
    <location>
        <begin position="27"/>
        <end position="46"/>
    </location>
</feature>
<name>A0AAE1EHJ4_PETCI</name>
<evidence type="ECO:0000313" key="2">
    <source>
        <dbReference type="EMBL" id="KAK3852509.1"/>
    </source>
</evidence>
<feature type="region of interest" description="Disordered" evidence="1">
    <location>
        <begin position="1"/>
        <end position="84"/>
    </location>
</feature>
<dbReference type="Proteomes" id="UP001286313">
    <property type="component" value="Unassembled WGS sequence"/>
</dbReference>
<feature type="compositionally biased region" description="Polar residues" evidence="1">
    <location>
        <begin position="62"/>
        <end position="84"/>
    </location>
</feature>
<feature type="compositionally biased region" description="Acidic residues" evidence="1">
    <location>
        <begin position="47"/>
        <end position="57"/>
    </location>
</feature>
<accession>A0AAE1EHJ4</accession>
<proteinExistence type="predicted"/>
<comment type="caution">
    <text evidence="2">The sequence shown here is derived from an EMBL/GenBank/DDBJ whole genome shotgun (WGS) entry which is preliminary data.</text>
</comment>
<keyword evidence="3" id="KW-1185">Reference proteome</keyword>
<protein>
    <submittedName>
        <fullName evidence="2">Uncharacterized protein</fullName>
    </submittedName>
</protein>